<name>A0A085ME33_9BILA</name>
<sequence length="306" mass="33944">MIRCGSGHCGHVMESRKLKHTPRAGQGQAYFISFILVLTTLCNAEGSSVAYIKKLMLEKDDPMRSPVELFRLVDKPSLHISAAPKDVRVRGGVSFSLRCEAQGIPAPVISWKFNGKSIAQGEHENERNLAELLMNIGKEVVQSSNTAAQLHIPCATYKHAGYYECVAENGFTTVSATAKVDVGNALPAIAQNECTDSLLMEEGQRAPKIYMWTDFRFEVIGASVQLFCRASGNPDPVIKWYRWDGKEIVNADGFNVLDNGDLFIRHGTWEDAGLYFCKASNDFGVSESQTFYYPTAQKENEISEEK</sequence>
<dbReference type="InterPro" id="IPR013098">
    <property type="entry name" value="Ig_I-set"/>
</dbReference>
<reference evidence="5 6" key="1">
    <citation type="journal article" date="2014" name="Nat. Genet.">
        <title>Genome and transcriptome of the porcine whipworm Trichuris suis.</title>
        <authorList>
            <person name="Jex A.R."/>
            <person name="Nejsum P."/>
            <person name="Schwarz E.M."/>
            <person name="Hu L."/>
            <person name="Young N.D."/>
            <person name="Hall R.S."/>
            <person name="Korhonen P.K."/>
            <person name="Liao S."/>
            <person name="Thamsborg S."/>
            <person name="Xia J."/>
            <person name="Xu P."/>
            <person name="Wang S."/>
            <person name="Scheerlinck J.P."/>
            <person name="Hofmann A."/>
            <person name="Sternberg P.W."/>
            <person name="Wang J."/>
            <person name="Gasser R.B."/>
        </authorList>
    </citation>
    <scope>NUCLEOTIDE SEQUENCE [LARGE SCALE GENOMIC DNA]</scope>
    <source>
        <strain evidence="5">DCEP-RM93M</strain>
    </source>
</reference>
<dbReference type="PROSITE" id="PS50835">
    <property type="entry name" value="IG_LIKE"/>
    <property type="match status" value="2"/>
</dbReference>
<protein>
    <recommendedName>
        <fullName evidence="4">Ig-like domain-containing protein</fullName>
    </recommendedName>
</protein>
<feature type="domain" description="Ig-like" evidence="4">
    <location>
        <begin position="187"/>
        <end position="292"/>
    </location>
</feature>
<evidence type="ECO:0000313" key="5">
    <source>
        <dbReference type="EMBL" id="KFD55479.1"/>
    </source>
</evidence>
<dbReference type="GO" id="GO:0050808">
    <property type="term" value="P:synapse organization"/>
    <property type="evidence" value="ECO:0007669"/>
    <property type="project" value="TreeGrafter"/>
</dbReference>
<dbReference type="InterPro" id="IPR003598">
    <property type="entry name" value="Ig_sub2"/>
</dbReference>
<keyword evidence="6" id="KW-1185">Reference proteome</keyword>
<dbReference type="AlphaFoldDB" id="A0A085ME33"/>
<keyword evidence="2" id="KW-1015">Disulfide bond</keyword>
<dbReference type="GO" id="GO:0005886">
    <property type="term" value="C:plasma membrane"/>
    <property type="evidence" value="ECO:0007669"/>
    <property type="project" value="TreeGrafter"/>
</dbReference>
<dbReference type="EMBL" id="KL363199">
    <property type="protein sequence ID" value="KFD55479.1"/>
    <property type="molecule type" value="Genomic_DNA"/>
</dbReference>
<evidence type="ECO:0000259" key="4">
    <source>
        <dbReference type="PROSITE" id="PS50835"/>
    </source>
</evidence>
<dbReference type="Proteomes" id="UP000030764">
    <property type="component" value="Unassembled WGS sequence"/>
</dbReference>
<dbReference type="FunFam" id="2.60.40.10:FF:002402">
    <property type="entry name" value="Zwei Ig domain protein zig-4"/>
    <property type="match status" value="1"/>
</dbReference>
<dbReference type="InterPro" id="IPR003599">
    <property type="entry name" value="Ig_sub"/>
</dbReference>
<evidence type="ECO:0000256" key="2">
    <source>
        <dbReference type="ARBA" id="ARBA00023157"/>
    </source>
</evidence>
<dbReference type="GO" id="GO:0008046">
    <property type="term" value="F:axon guidance receptor activity"/>
    <property type="evidence" value="ECO:0007669"/>
    <property type="project" value="TreeGrafter"/>
</dbReference>
<dbReference type="GO" id="GO:0030424">
    <property type="term" value="C:axon"/>
    <property type="evidence" value="ECO:0007669"/>
    <property type="project" value="TreeGrafter"/>
</dbReference>
<dbReference type="SMART" id="SM00409">
    <property type="entry name" value="IG"/>
    <property type="match status" value="2"/>
</dbReference>
<evidence type="ECO:0000256" key="3">
    <source>
        <dbReference type="ARBA" id="ARBA00023319"/>
    </source>
</evidence>
<dbReference type="Pfam" id="PF13927">
    <property type="entry name" value="Ig_3"/>
    <property type="match status" value="1"/>
</dbReference>
<evidence type="ECO:0000256" key="1">
    <source>
        <dbReference type="ARBA" id="ARBA00022729"/>
    </source>
</evidence>
<accession>A0A085ME33</accession>
<dbReference type="PANTHER" id="PTHR45080:SF8">
    <property type="entry name" value="IG-LIKE DOMAIN-CONTAINING PROTEIN"/>
    <property type="match status" value="1"/>
</dbReference>
<proteinExistence type="predicted"/>
<keyword evidence="3" id="KW-0393">Immunoglobulin domain</keyword>
<dbReference type="InterPro" id="IPR013783">
    <property type="entry name" value="Ig-like_fold"/>
</dbReference>
<dbReference type="Gene3D" id="2.60.40.10">
    <property type="entry name" value="Immunoglobulins"/>
    <property type="match status" value="2"/>
</dbReference>
<dbReference type="GO" id="GO:0007156">
    <property type="term" value="P:homophilic cell adhesion via plasma membrane adhesion molecules"/>
    <property type="evidence" value="ECO:0007669"/>
    <property type="project" value="TreeGrafter"/>
</dbReference>
<dbReference type="SMART" id="SM00408">
    <property type="entry name" value="IGc2"/>
    <property type="match status" value="2"/>
</dbReference>
<evidence type="ECO:0000313" key="6">
    <source>
        <dbReference type="Proteomes" id="UP000030764"/>
    </source>
</evidence>
<organism evidence="5 6">
    <name type="scientific">Trichuris suis</name>
    <name type="common">pig whipworm</name>
    <dbReference type="NCBI Taxonomy" id="68888"/>
    <lineage>
        <taxon>Eukaryota</taxon>
        <taxon>Metazoa</taxon>
        <taxon>Ecdysozoa</taxon>
        <taxon>Nematoda</taxon>
        <taxon>Enoplea</taxon>
        <taxon>Dorylaimia</taxon>
        <taxon>Trichinellida</taxon>
        <taxon>Trichuridae</taxon>
        <taxon>Trichuris</taxon>
    </lineage>
</organism>
<dbReference type="PANTHER" id="PTHR45080">
    <property type="entry name" value="CONTACTIN 5"/>
    <property type="match status" value="1"/>
</dbReference>
<dbReference type="InterPro" id="IPR007110">
    <property type="entry name" value="Ig-like_dom"/>
</dbReference>
<dbReference type="InterPro" id="IPR036179">
    <property type="entry name" value="Ig-like_dom_sf"/>
</dbReference>
<dbReference type="InterPro" id="IPR050958">
    <property type="entry name" value="Cell_Adh-Cytoskel_Orgn"/>
</dbReference>
<dbReference type="Pfam" id="PF07679">
    <property type="entry name" value="I-set"/>
    <property type="match status" value="1"/>
</dbReference>
<dbReference type="SUPFAM" id="SSF48726">
    <property type="entry name" value="Immunoglobulin"/>
    <property type="match status" value="2"/>
</dbReference>
<gene>
    <name evidence="5" type="ORF">M513_03531</name>
</gene>
<dbReference type="CDD" id="cd00096">
    <property type="entry name" value="Ig"/>
    <property type="match status" value="1"/>
</dbReference>
<keyword evidence="1" id="KW-0732">Signal</keyword>
<feature type="domain" description="Ig-like" evidence="4">
    <location>
        <begin position="76"/>
        <end position="181"/>
    </location>
</feature>
<dbReference type="GO" id="GO:0043025">
    <property type="term" value="C:neuronal cell body"/>
    <property type="evidence" value="ECO:0007669"/>
    <property type="project" value="TreeGrafter"/>
</dbReference>